<dbReference type="Proteomes" id="UP000001416">
    <property type="component" value="Chromosome"/>
</dbReference>
<evidence type="ECO:0000313" key="1">
    <source>
        <dbReference type="EMBL" id="CAD84953.1"/>
    </source>
</evidence>
<keyword evidence="2" id="KW-1185">Reference proteome</keyword>
<dbReference type="STRING" id="228410.NE1042"/>
<dbReference type="PhylomeDB" id="Q82VM9"/>
<dbReference type="HOGENOM" id="CLU_168222_2_1_4"/>
<dbReference type="GeneID" id="87105857"/>
<organism evidence="1 2">
    <name type="scientific">Nitrosomonas europaea (strain ATCC 19718 / CIP 103999 / KCTC 2705 / NBRC 14298)</name>
    <dbReference type="NCBI Taxonomy" id="228410"/>
    <lineage>
        <taxon>Bacteria</taxon>
        <taxon>Pseudomonadati</taxon>
        <taxon>Pseudomonadota</taxon>
        <taxon>Betaproteobacteria</taxon>
        <taxon>Nitrosomonadales</taxon>
        <taxon>Nitrosomonadaceae</taxon>
        <taxon>Nitrosomonas</taxon>
    </lineage>
</organism>
<dbReference type="eggNOG" id="ENOG5033BBV">
    <property type="taxonomic scope" value="Bacteria"/>
</dbReference>
<dbReference type="RefSeq" id="WP_011111647.1">
    <property type="nucleotide sequence ID" value="NC_004757.1"/>
</dbReference>
<gene>
    <name evidence="1" type="ordered locus">NE1042</name>
</gene>
<dbReference type="NCBIfam" id="NF041023">
    <property type="entry name" value="PP0621_fam"/>
    <property type="match status" value="1"/>
</dbReference>
<reference evidence="1 2" key="1">
    <citation type="journal article" date="2003" name="J. Bacteriol.">
        <title>Complete genome sequence of the ammonia-oxidizing bacterium and obligate chemolithoautotroph Nitrosomonas europaea.</title>
        <authorList>
            <person name="Chain P."/>
            <person name="Lamerdin J."/>
            <person name="Larimer F."/>
            <person name="Regala W."/>
            <person name="Land M."/>
            <person name="Hauser L."/>
            <person name="Hooper A."/>
            <person name="Klotz M."/>
            <person name="Norton J."/>
            <person name="Sayavedra-Soto L."/>
            <person name="Arciero D."/>
            <person name="Hommes N."/>
            <person name="Whittaker M."/>
            <person name="Arp D."/>
        </authorList>
    </citation>
    <scope>NUCLEOTIDE SEQUENCE [LARGE SCALE GENOMIC DNA]</scope>
    <source>
        <strain evidence="2">ATCC 19718 / CIP 103999 / KCTC 2705 / NBRC 14298</strain>
    </source>
</reference>
<dbReference type="KEGG" id="neu:NE1042"/>
<name>Q82VM9_NITEU</name>
<protein>
    <recommendedName>
        <fullName evidence="3">TRASH domain-containing protein</fullName>
    </recommendedName>
</protein>
<evidence type="ECO:0008006" key="3">
    <source>
        <dbReference type="Google" id="ProtNLM"/>
    </source>
</evidence>
<proteinExistence type="predicted"/>
<dbReference type="AlphaFoldDB" id="Q82VM9"/>
<sequence>MVIKWILLITLVFLIFWFFKQFRQIQRKPPDTTRKVIEDMVRCAYCDVHLPKSESIVEHGRYFCCTKHRQLYSQSQPDDK</sequence>
<accession>Q82VM9</accession>
<dbReference type="EMBL" id="AL954747">
    <property type="protein sequence ID" value="CAD84953.1"/>
    <property type="molecule type" value="Genomic_DNA"/>
</dbReference>
<evidence type="ECO:0000313" key="2">
    <source>
        <dbReference type="Proteomes" id="UP000001416"/>
    </source>
</evidence>
<dbReference type="InterPro" id="IPR049708">
    <property type="entry name" value="PP0621-like"/>
</dbReference>